<gene>
    <name evidence="1" type="ORF">PMIN01_09621</name>
</gene>
<protein>
    <submittedName>
        <fullName evidence="1">Uncharacterized protein</fullName>
    </submittedName>
</protein>
<evidence type="ECO:0000313" key="2">
    <source>
        <dbReference type="Proteomes" id="UP000756921"/>
    </source>
</evidence>
<comment type="caution">
    <text evidence="1">The sequence shown here is derived from an EMBL/GenBank/DDBJ whole genome shotgun (WGS) entry which is preliminary data.</text>
</comment>
<proteinExistence type="predicted"/>
<dbReference type="AlphaFoldDB" id="A0A9P6GCT8"/>
<accession>A0A9P6GCT8</accession>
<dbReference type="EMBL" id="WJXW01000010">
    <property type="protein sequence ID" value="KAF9732763.1"/>
    <property type="molecule type" value="Genomic_DNA"/>
</dbReference>
<sequence>MTSIATSPTSIIITAERLRVEAGTQLLHQPSFLPDPNVALSNPSDWENTVLPLIATYTFQLESLPDVDFMRALLSCPQLPNLHKAITSIAFPKFYQFAGIRDNRTSNPYLDFAKAMPNLEHLALTLHSAGLTCAGYTEKDRIALENQGWLEESKALKVLRRRDVVAFYKLDDVFELKKTKLKKLTCYLVDSELVDHFVKKGSVVQLLEELREYFEKDFRAVKHEVEVDRIVCSLPYTG</sequence>
<keyword evidence="2" id="KW-1185">Reference proteome</keyword>
<dbReference type="Proteomes" id="UP000756921">
    <property type="component" value="Unassembled WGS sequence"/>
</dbReference>
<reference evidence="1" key="1">
    <citation type="journal article" date="2020" name="Mol. Plant Microbe Interact.">
        <title>Genome Sequence of the Biocontrol Agent Coniothyrium minitans strain Conio (IMI 134523).</title>
        <authorList>
            <person name="Patel D."/>
            <person name="Shittu T.A."/>
            <person name="Baroncelli R."/>
            <person name="Muthumeenakshi S."/>
            <person name="Osborne T.H."/>
            <person name="Janganan T.K."/>
            <person name="Sreenivasaprasad S."/>
        </authorList>
    </citation>
    <scope>NUCLEOTIDE SEQUENCE</scope>
    <source>
        <strain evidence="1">Conio</strain>
    </source>
</reference>
<organism evidence="1 2">
    <name type="scientific">Paraphaeosphaeria minitans</name>
    <dbReference type="NCBI Taxonomy" id="565426"/>
    <lineage>
        <taxon>Eukaryota</taxon>
        <taxon>Fungi</taxon>
        <taxon>Dikarya</taxon>
        <taxon>Ascomycota</taxon>
        <taxon>Pezizomycotina</taxon>
        <taxon>Dothideomycetes</taxon>
        <taxon>Pleosporomycetidae</taxon>
        <taxon>Pleosporales</taxon>
        <taxon>Massarineae</taxon>
        <taxon>Didymosphaeriaceae</taxon>
        <taxon>Paraphaeosphaeria</taxon>
    </lineage>
</organism>
<evidence type="ECO:0000313" key="1">
    <source>
        <dbReference type="EMBL" id="KAF9732763.1"/>
    </source>
</evidence>
<name>A0A9P6GCT8_9PLEO</name>
<dbReference type="OrthoDB" id="3794650at2759"/>